<dbReference type="Proteomes" id="UP000265080">
    <property type="component" value="Chromosome 17"/>
</dbReference>
<feature type="domain" description="Cyclin-like" evidence="9">
    <location>
        <begin position="119"/>
        <end position="204"/>
    </location>
</feature>
<accession>A0A3P8TJI1</accession>
<evidence type="ECO:0000313" key="11">
    <source>
        <dbReference type="Ensembl" id="ENSAPEP00000023778.1"/>
    </source>
</evidence>
<evidence type="ECO:0000256" key="4">
    <source>
        <dbReference type="ARBA" id="ARBA00023127"/>
    </source>
</evidence>
<evidence type="ECO:0000256" key="3">
    <source>
        <dbReference type="ARBA" id="ARBA00022618"/>
    </source>
</evidence>
<dbReference type="PANTHER" id="PTHR10177">
    <property type="entry name" value="CYCLINS"/>
    <property type="match status" value="1"/>
</dbReference>
<dbReference type="PROSITE" id="PS00292">
    <property type="entry name" value="CYCLINS"/>
    <property type="match status" value="1"/>
</dbReference>
<evidence type="ECO:0000259" key="9">
    <source>
        <dbReference type="SMART" id="SM00385"/>
    </source>
</evidence>
<evidence type="ECO:0000313" key="12">
    <source>
        <dbReference type="Proteomes" id="UP000265080"/>
    </source>
</evidence>
<dbReference type="InterPro" id="IPR036915">
    <property type="entry name" value="Cyclin-like_sf"/>
</dbReference>
<evidence type="ECO:0000256" key="2">
    <source>
        <dbReference type="ARBA" id="ARBA00006955"/>
    </source>
</evidence>
<organism evidence="11 12">
    <name type="scientific">Amphiprion percula</name>
    <name type="common">Orange clownfish</name>
    <name type="synonym">Lutjanus percula</name>
    <dbReference type="NCBI Taxonomy" id="161767"/>
    <lineage>
        <taxon>Eukaryota</taxon>
        <taxon>Metazoa</taxon>
        <taxon>Chordata</taxon>
        <taxon>Craniata</taxon>
        <taxon>Vertebrata</taxon>
        <taxon>Euteleostomi</taxon>
        <taxon>Actinopterygii</taxon>
        <taxon>Neopterygii</taxon>
        <taxon>Teleostei</taxon>
        <taxon>Neoteleostei</taxon>
        <taxon>Acanthomorphata</taxon>
        <taxon>Ovalentaria</taxon>
        <taxon>Pomacentridae</taxon>
        <taxon>Amphiprion</taxon>
    </lineage>
</organism>
<keyword evidence="4 8" id="KW-0195">Cyclin</keyword>
<dbReference type="InterPro" id="IPR006671">
    <property type="entry name" value="Cyclin_N"/>
</dbReference>
<dbReference type="InterPro" id="IPR004367">
    <property type="entry name" value="Cyclin_C-dom"/>
</dbReference>
<keyword evidence="5" id="KW-0131">Cell cycle</keyword>
<dbReference type="GeneTree" id="ENSGT00940000156934"/>
<proteinExistence type="inferred from homology"/>
<protein>
    <recommendedName>
        <fullName evidence="7">G2/mitotic-specific cyclin-B2</fullName>
    </recommendedName>
</protein>
<dbReference type="SMART" id="SM00385">
    <property type="entry name" value="CYCLIN"/>
    <property type="match status" value="1"/>
</dbReference>
<dbReference type="SMART" id="SM01332">
    <property type="entry name" value="Cyclin_C"/>
    <property type="match status" value="1"/>
</dbReference>
<evidence type="ECO:0000256" key="7">
    <source>
        <dbReference type="ARBA" id="ARBA00040980"/>
    </source>
</evidence>
<evidence type="ECO:0000256" key="6">
    <source>
        <dbReference type="ARBA" id="ARBA00025821"/>
    </source>
</evidence>
<dbReference type="Pfam" id="PF00134">
    <property type="entry name" value="Cyclin_N"/>
    <property type="match status" value="1"/>
</dbReference>
<reference evidence="11" key="3">
    <citation type="submission" date="2025-09" db="UniProtKB">
        <authorList>
            <consortium name="Ensembl"/>
        </authorList>
    </citation>
    <scope>IDENTIFICATION</scope>
</reference>
<dbReference type="AlphaFoldDB" id="A0A3P8TJI1"/>
<evidence type="ECO:0000259" key="10">
    <source>
        <dbReference type="SMART" id="SM01332"/>
    </source>
</evidence>
<keyword evidence="12" id="KW-1185">Reference proteome</keyword>
<comment type="function">
    <text evidence="1">Essential for the control of the cell cycle at the G2/M (mitosis) transition.</text>
</comment>
<dbReference type="GO" id="GO:0051301">
    <property type="term" value="P:cell division"/>
    <property type="evidence" value="ECO:0007669"/>
    <property type="project" value="UniProtKB-KW"/>
</dbReference>
<evidence type="ECO:0000256" key="1">
    <source>
        <dbReference type="ARBA" id="ARBA00003222"/>
    </source>
</evidence>
<reference evidence="11" key="2">
    <citation type="submission" date="2025-08" db="UniProtKB">
        <authorList>
            <consortium name="Ensembl"/>
        </authorList>
    </citation>
    <scope>IDENTIFICATION</scope>
</reference>
<comment type="similarity">
    <text evidence="2">Belongs to the cyclin family. Cyclin AB subfamily.</text>
</comment>
<dbReference type="SUPFAM" id="SSF47954">
    <property type="entry name" value="Cyclin-like"/>
    <property type="match status" value="2"/>
</dbReference>
<evidence type="ECO:0000256" key="5">
    <source>
        <dbReference type="ARBA" id="ARBA00023306"/>
    </source>
</evidence>
<dbReference type="FunFam" id="1.10.472.10:FF:000001">
    <property type="entry name" value="G2/mitotic-specific cyclin"/>
    <property type="match status" value="1"/>
</dbReference>
<dbReference type="InterPro" id="IPR013763">
    <property type="entry name" value="Cyclin-like_dom"/>
</dbReference>
<keyword evidence="3" id="KW-0132">Cell division</keyword>
<dbReference type="Ensembl" id="ENSAPET00000024407.1">
    <property type="protein sequence ID" value="ENSAPEP00000023778.1"/>
    <property type="gene ID" value="ENSAPEG00000016889.1"/>
</dbReference>
<reference evidence="11 12" key="1">
    <citation type="submission" date="2018-03" db="EMBL/GenBank/DDBJ databases">
        <title>Finding Nemo's genes: A chromosome-scale reference assembly of the genome of the orange clownfish Amphiprion percula.</title>
        <authorList>
            <person name="Lehmann R."/>
        </authorList>
    </citation>
    <scope>NUCLEOTIDE SEQUENCE</scope>
</reference>
<feature type="domain" description="Cyclin C-terminal" evidence="10">
    <location>
        <begin position="136"/>
        <end position="290"/>
    </location>
</feature>
<dbReference type="Gene3D" id="1.10.472.10">
    <property type="entry name" value="Cyclin-like"/>
    <property type="match status" value="2"/>
</dbReference>
<dbReference type="InterPro" id="IPR039361">
    <property type="entry name" value="Cyclin"/>
</dbReference>
<name>A0A3P8TJI1_AMPPE</name>
<dbReference type="InterPro" id="IPR048258">
    <property type="entry name" value="Cyclins_cyclin-box"/>
</dbReference>
<evidence type="ECO:0000256" key="8">
    <source>
        <dbReference type="RuleBase" id="RU000383"/>
    </source>
</evidence>
<comment type="subunit">
    <text evidence="6">Interacts with the CDK1 protein kinase to form a serine/threonine kinase holoenzyme complex also known as maturation promoting factor (MPF). The cyclin subunit imparts substrate specificity to the complex.</text>
</comment>
<sequence length="337" mass="38287">MSSLGLCVVAARRQHLWSFPLPLCVVLGHLASCKCRKYKAEITSSRQSQKAVNCHILRSSCRFLFPRLTIAALFLSVCYSWEASDDVLMLVNKQDQRRSTAFLLKHPSLQIRMRSILLDWLIEVSEAHTLHRQTFYLAQDYLDRFMLKQNNIEKGILQLIGITCLFIASKMEETCPPKVSEMAYVTAGTYYEEEVLQMELIILKLLDLCILNIEALDFEYRVLAASVLCHFIPLERVEKASGLSKDVLQPCLNWMAPFVETVGCTGSMVLKEFTNVKMEDRHNIQTHSDYMAMLVSAFLPVCGGYLTTQSGSKTDSEVISCKRFSVNCTVQINPEMV</sequence>